<dbReference type="EC" id="5.3.1.1" evidence="3"/>
<keyword evidence="3" id="KW-0963">Cytoplasm</keyword>
<comment type="pathway">
    <text evidence="3">Carbohydrate biosynthesis; gluconeogenesis.</text>
</comment>
<proteinExistence type="inferred from homology"/>
<dbReference type="UniPathway" id="UPA00109">
    <property type="reaction ID" value="UER00189"/>
</dbReference>
<comment type="similarity">
    <text evidence="1 3">Belongs to the triosephosphate isomerase family.</text>
</comment>
<keyword evidence="3" id="KW-0312">Gluconeogenesis</keyword>
<dbReference type="NCBIfam" id="TIGR00419">
    <property type="entry name" value="tim"/>
    <property type="match status" value="1"/>
</dbReference>
<evidence type="ECO:0000256" key="2">
    <source>
        <dbReference type="ARBA" id="ARBA00023235"/>
    </source>
</evidence>
<gene>
    <name evidence="4" type="ORF">A3C86_05000</name>
</gene>
<evidence type="ECO:0000256" key="1">
    <source>
        <dbReference type="ARBA" id="ARBA00007422"/>
    </source>
</evidence>
<dbReference type="CDD" id="cd00311">
    <property type="entry name" value="TIM"/>
    <property type="match status" value="1"/>
</dbReference>
<dbReference type="GO" id="GO:0004807">
    <property type="term" value="F:triose-phosphate isomerase activity"/>
    <property type="evidence" value="ECO:0007669"/>
    <property type="project" value="UniProtKB-UniRule"/>
</dbReference>
<evidence type="ECO:0000313" key="5">
    <source>
        <dbReference type="Proteomes" id="UP000178042"/>
    </source>
</evidence>
<dbReference type="PANTHER" id="PTHR21139:SF42">
    <property type="entry name" value="TRIOSEPHOSPHATE ISOMERASE"/>
    <property type="match status" value="1"/>
</dbReference>
<accession>A0A1F6DFX7</accession>
<dbReference type="InterPro" id="IPR035990">
    <property type="entry name" value="TIM_sf"/>
</dbReference>
<name>A0A1F6DFX7_9BACT</name>
<dbReference type="GO" id="GO:0006096">
    <property type="term" value="P:glycolytic process"/>
    <property type="evidence" value="ECO:0007669"/>
    <property type="project" value="UniProtKB-UniRule"/>
</dbReference>
<evidence type="ECO:0000256" key="3">
    <source>
        <dbReference type="RuleBase" id="RU363013"/>
    </source>
</evidence>
<comment type="pathway">
    <text evidence="3">Carbohydrate degradation; glycolysis; D-glyceraldehyde 3-phosphate from glycerone phosphate: step 1/1.</text>
</comment>
<comment type="catalytic activity">
    <reaction evidence="3">
        <text>D-glyceraldehyde 3-phosphate = dihydroxyacetone phosphate</text>
        <dbReference type="Rhea" id="RHEA:18585"/>
        <dbReference type="ChEBI" id="CHEBI:57642"/>
        <dbReference type="ChEBI" id="CHEBI:59776"/>
        <dbReference type="EC" id="5.3.1.1"/>
    </reaction>
</comment>
<dbReference type="Proteomes" id="UP000178042">
    <property type="component" value="Unassembled WGS sequence"/>
</dbReference>
<dbReference type="EMBL" id="MFLD01000018">
    <property type="protein sequence ID" value="OGG60333.1"/>
    <property type="molecule type" value="Genomic_DNA"/>
</dbReference>
<dbReference type="GO" id="GO:0046166">
    <property type="term" value="P:glyceraldehyde-3-phosphate biosynthetic process"/>
    <property type="evidence" value="ECO:0007669"/>
    <property type="project" value="TreeGrafter"/>
</dbReference>
<evidence type="ECO:0000313" key="4">
    <source>
        <dbReference type="EMBL" id="OGG60333.1"/>
    </source>
</evidence>
<dbReference type="AlphaFoldDB" id="A0A1F6DFX7"/>
<dbReference type="GO" id="GO:0019563">
    <property type="term" value="P:glycerol catabolic process"/>
    <property type="evidence" value="ECO:0007669"/>
    <property type="project" value="TreeGrafter"/>
</dbReference>
<keyword evidence="3" id="KW-0324">Glycolysis</keyword>
<dbReference type="SUPFAM" id="SSF51351">
    <property type="entry name" value="Triosephosphate isomerase (TIM)"/>
    <property type="match status" value="1"/>
</dbReference>
<dbReference type="PANTHER" id="PTHR21139">
    <property type="entry name" value="TRIOSEPHOSPHATE ISOMERASE"/>
    <property type="match status" value="1"/>
</dbReference>
<dbReference type="Gene3D" id="3.20.20.70">
    <property type="entry name" value="Aldolase class I"/>
    <property type="match status" value="1"/>
</dbReference>
<organism evidence="4 5">
    <name type="scientific">Candidatus Kaiserbacteria bacterium RIFCSPHIGHO2_02_FULL_49_16</name>
    <dbReference type="NCBI Taxonomy" id="1798490"/>
    <lineage>
        <taxon>Bacteria</taxon>
        <taxon>Candidatus Kaiseribacteriota</taxon>
    </lineage>
</organism>
<comment type="subcellular location">
    <subcellularLocation>
        <location evidence="3">Cytoplasm</location>
    </subcellularLocation>
</comment>
<comment type="subunit">
    <text evidence="3">Homodimer.</text>
</comment>
<dbReference type="GO" id="GO:0006094">
    <property type="term" value="P:gluconeogenesis"/>
    <property type="evidence" value="ECO:0007669"/>
    <property type="project" value="UniProtKB-UniPathway"/>
</dbReference>
<dbReference type="Pfam" id="PF00121">
    <property type="entry name" value="TIM"/>
    <property type="match status" value="1"/>
</dbReference>
<sequence>MKTIVVANWKMNPPTFREARKLFEATKKTAEKCPKISLIIAPPAIYLHALASNYRGKKISFATQNAHAEANGAFTGETSIAQARDVGAEYVLVGHSERRAMGETNEATGKKVSAVLAQKMTPILCVGETKRESSGEYLDIVGEQLRTALADVAPAKISKVIIAYEPVWAIGGETTMSPRDMHSMAIFIRKTIVGIYGDIGHSVKILYGASVGEKNVLEMLREGNVRGFIVGHVSTDPERFATLLKVIQNET</sequence>
<reference evidence="4 5" key="1">
    <citation type="journal article" date="2016" name="Nat. Commun.">
        <title>Thousands of microbial genomes shed light on interconnected biogeochemical processes in an aquifer system.</title>
        <authorList>
            <person name="Anantharaman K."/>
            <person name="Brown C.T."/>
            <person name="Hug L.A."/>
            <person name="Sharon I."/>
            <person name="Castelle C.J."/>
            <person name="Probst A.J."/>
            <person name="Thomas B.C."/>
            <person name="Singh A."/>
            <person name="Wilkins M.J."/>
            <person name="Karaoz U."/>
            <person name="Brodie E.L."/>
            <person name="Williams K.H."/>
            <person name="Hubbard S.S."/>
            <person name="Banfield J.F."/>
        </authorList>
    </citation>
    <scope>NUCLEOTIDE SEQUENCE [LARGE SCALE GENOMIC DNA]</scope>
</reference>
<dbReference type="InterPro" id="IPR013785">
    <property type="entry name" value="Aldolase_TIM"/>
</dbReference>
<protein>
    <recommendedName>
        <fullName evidence="3">Triosephosphate isomerase</fullName>
        <ecNumber evidence="3">5.3.1.1</ecNumber>
    </recommendedName>
</protein>
<comment type="caution">
    <text evidence="4">The sequence shown here is derived from an EMBL/GenBank/DDBJ whole genome shotgun (WGS) entry which is preliminary data.</text>
</comment>
<keyword evidence="2 3" id="KW-0413">Isomerase</keyword>
<dbReference type="GO" id="GO:0005829">
    <property type="term" value="C:cytosol"/>
    <property type="evidence" value="ECO:0007669"/>
    <property type="project" value="TreeGrafter"/>
</dbReference>
<dbReference type="PROSITE" id="PS51440">
    <property type="entry name" value="TIM_2"/>
    <property type="match status" value="1"/>
</dbReference>
<dbReference type="InterPro" id="IPR000652">
    <property type="entry name" value="Triosephosphate_isomerase"/>
</dbReference>
<dbReference type="UniPathway" id="UPA00138"/>